<gene>
    <name evidence="2" type="primary">exoD</name>
    <name evidence="2" type="ORF">SSPSH_000776</name>
</gene>
<dbReference type="RefSeq" id="WP_006912302.1">
    <property type="nucleotide sequence ID" value="NZ_AFNV02000004.1"/>
</dbReference>
<reference evidence="2 3" key="1">
    <citation type="journal article" date="2011" name="J. Bacteriol.">
        <title>Genome sequence of Salinisphaera shabanensis, a gammaproteobacterium from the harsh, variable environment of the brine-seawater interface of the Shaban Deep in the Red Sea.</title>
        <authorList>
            <person name="Antunes A."/>
            <person name="Alam I."/>
            <person name="Bajic V.B."/>
            <person name="Stingl U."/>
        </authorList>
    </citation>
    <scope>NUCLEOTIDE SEQUENCE [LARGE SCALE GENOMIC DNA]</scope>
    <source>
        <strain evidence="2 3">E1L3A</strain>
    </source>
</reference>
<reference evidence="2 3" key="2">
    <citation type="journal article" date="2013" name="PLoS ONE">
        <title>INDIGO - INtegrated Data Warehouse of MIcrobial GenOmes with Examples from the Red Sea Extremophiles.</title>
        <authorList>
            <person name="Alam I."/>
            <person name="Antunes A."/>
            <person name="Kamau A.A."/>
            <person name="Ba Alawi W."/>
            <person name="Kalkatawi M."/>
            <person name="Stingl U."/>
            <person name="Bajic V.B."/>
        </authorList>
    </citation>
    <scope>NUCLEOTIDE SEQUENCE [LARGE SCALE GENOMIC DNA]</scope>
    <source>
        <strain evidence="2 3">E1L3A</strain>
    </source>
</reference>
<keyword evidence="3" id="KW-1185">Reference proteome</keyword>
<dbReference type="OrthoDB" id="8635607at2"/>
<proteinExistence type="predicted"/>
<dbReference type="EMBL" id="AFNV02000004">
    <property type="protein sequence ID" value="ERJ20222.1"/>
    <property type="molecule type" value="Genomic_DNA"/>
</dbReference>
<feature type="transmembrane region" description="Helical" evidence="1">
    <location>
        <begin position="180"/>
        <end position="199"/>
    </location>
</feature>
<dbReference type="PANTHER" id="PTHR41795">
    <property type="entry name" value="EXOPOLYSACCHARIDE SYNTHESIS PROTEIN"/>
    <property type="match status" value="1"/>
</dbReference>
<dbReference type="Proteomes" id="UP000006242">
    <property type="component" value="Unassembled WGS sequence"/>
</dbReference>
<protein>
    <submittedName>
        <fullName evidence="2">ExoD protein</fullName>
    </submittedName>
</protein>
<organism evidence="2 3">
    <name type="scientific">Salinisphaera shabanensis E1L3A</name>
    <dbReference type="NCBI Taxonomy" id="1033802"/>
    <lineage>
        <taxon>Bacteria</taxon>
        <taxon>Pseudomonadati</taxon>
        <taxon>Pseudomonadota</taxon>
        <taxon>Gammaproteobacteria</taxon>
        <taxon>Salinisphaerales</taxon>
        <taxon>Salinisphaeraceae</taxon>
        <taxon>Salinisphaera</taxon>
    </lineage>
</organism>
<evidence type="ECO:0000313" key="3">
    <source>
        <dbReference type="Proteomes" id="UP000006242"/>
    </source>
</evidence>
<name>U2EQ84_9GAMM</name>
<feature type="transmembrane region" description="Helical" evidence="1">
    <location>
        <begin position="50"/>
        <end position="83"/>
    </location>
</feature>
<sequence length="200" mass="21291">MGQQPTLTGLLESLDSSADAKAESNSAADRLSIGEVLQVIGERGYGPLVLILALIAALPTGAVPGIPSVCGISIALVSTQLIFGKAHPWLPKRLRQLSIERHRYRQVSRRLTPWTRRIDRLVRPRLTVLVQGAGTRLIGLACVVLGLCMVPLEIIPFAAAAPAFAIAFMGLGLTGRDGFWVLAGLVPAGLAGYFLYTLIS</sequence>
<accession>U2EQ84</accession>
<keyword evidence="1" id="KW-1133">Transmembrane helix</keyword>
<dbReference type="PANTHER" id="PTHR41795:SF1">
    <property type="entry name" value="EXOPOLYSACCHARIDE SYNTHESIS PROTEIN"/>
    <property type="match status" value="1"/>
</dbReference>
<dbReference type="InterPro" id="IPR010331">
    <property type="entry name" value="ExoD"/>
</dbReference>
<dbReference type="PIRSF" id="PIRSF033239">
    <property type="entry name" value="ExoD"/>
    <property type="match status" value="1"/>
</dbReference>
<evidence type="ECO:0000256" key="1">
    <source>
        <dbReference type="SAM" id="Phobius"/>
    </source>
</evidence>
<dbReference type="AlphaFoldDB" id="U2EQ84"/>
<comment type="caution">
    <text evidence="2">The sequence shown here is derived from an EMBL/GenBank/DDBJ whole genome shotgun (WGS) entry which is preliminary data.</text>
</comment>
<evidence type="ECO:0000313" key="2">
    <source>
        <dbReference type="EMBL" id="ERJ20222.1"/>
    </source>
</evidence>
<keyword evidence="1" id="KW-0472">Membrane</keyword>
<feature type="transmembrane region" description="Helical" evidence="1">
    <location>
        <begin position="126"/>
        <end position="148"/>
    </location>
</feature>
<keyword evidence="1" id="KW-0812">Transmembrane</keyword>
<dbReference type="STRING" id="1033802.SSPSH_000776"/>
<dbReference type="eggNOG" id="COG3932">
    <property type="taxonomic scope" value="Bacteria"/>
</dbReference>
<dbReference type="Pfam" id="PF06055">
    <property type="entry name" value="ExoD"/>
    <property type="match status" value="1"/>
</dbReference>